<feature type="region of interest" description="Disordered" evidence="1">
    <location>
        <begin position="28"/>
        <end position="49"/>
    </location>
</feature>
<dbReference type="EMBL" id="CAKOGP040000957">
    <property type="protein sequence ID" value="CAJ1940785.1"/>
    <property type="molecule type" value="Genomic_DNA"/>
</dbReference>
<reference evidence="2" key="1">
    <citation type="submission" date="2023-08" db="EMBL/GenBank/DDBJ databases">
        <authorList>
            <person name="Audoor S."/>
            <person name="Bilcke G."/>
        </authorList>
    </citation>
    <scope>NUCLEOTIDE SEQUENCE</scope>
</reference>
<sequence>MTQTIKNTNIGTISSGLQTPTNRQILTLVTPPESPSKNQKSVDVNGRKRQRTVKACEDESLFLPMLNDCDSPVCFPRYRRSAQTDEICTRPPASPTVVPLPSHFDDDYDDKSPSIFSLAPRYQGERIIDMSEVTSNKRFRLTPSTKSIFLPLDL</sequence>
<proteinExistence type="predicted"/>
<organism evidence="2 3">
    <name type="scientific">Cylindrotheca closterium</name>
    <dbReference type="NCBI Taxonomy" id="2856"/>
    <lineage>
        <taxon>Eukaryota</taxon>
        <taxon>Sar</taxon>
        <taxon>Stramenopiles</taxon>
        <taxon>Ochrophyta</taxon>
        <taxon>Bacillariophyta</taxon>
        <taxon>Bacillariophyceae</taxon>
        <taxon>Bacillariophycidae</taxon>
        <taxon>Bacillariales</taxon>
        <taxon>Bacillariaceae</taxon>
        <taxon>Cylindrotheca</taxon>
    </lineage>
</organism>
<comment type="caution">
    <text evidence="2">The sequence shown here is derived from an EMBL/GenBank/DDBJ whole genome shotgun (WGS) entry which is preliminary data.</text>
</comment>
<keyword evidence="3" id="KW-1185">Reference proteome</keyword>
<evidence type="ECO:0000313" key="3">
    <source>
        <dbReference type="Proteomes" id="UP001295423"/>
    </source>
</evidence>
<dbReference type="AlphaFoldDB" id="A0AAD2FI89"/>
<protein>
    <submittedName>
        <fullName evidence="2">Uncharacterized protein</fullName>
    </submittedName>
</protein>
<evidence type="ECO:0000313" key="2">
    <source>
        <dbReference type="EMBL" id="CAJ1940785.1"/>
    </source>
</evidence>
<dbReference type="Proteomes" id="UP001295423">
    <property type="component" value="Unassembled WGS sequence"/>
</dbReference>
<name>A0AAD2FI89_9STRA</name>
<gene>
    <name evidence="2" type="ORF">CYCCA115_LOCUS7215</name>
</gene>
<accession>A0AAD2FI89</accession>
<evidence type="ECO:0000256" key="1">
    <source>
        <dbReference type="SAM" id="MobiDB-lite"/>
    </source>
</evidence>